<keyword evidence="4" id="KW-0249">Electron transport</keyword>
<dbReference type="GO" id="GO:0009055">
    <property type="term" value="F:electron transfer activity"/>
    <property type="evidence" value="ECO:0007669"/>
    <property type="project" value="InterPro"/>
</dbReference>
<dbReference type="InterPro" id="IPR009056">
    <property type="entry name" value="Cyt_c-like_dom"/>
</dbReference>
<keyword evidence="1" id="KW-0813">Transport</keyword>
<dbReference type="EMBL" id="UOFU01000145">
    <property type="protein sequence ID" value="VAW98391.1"/>
    <property type="molecule type" value="Genomic_DNA"/>
</dbReference>
<name>A0A3B1A2T0_9ZZZZ</name>
<sequence>MMMKINIKQWCTQTFLLLAVLAVSSVQAAGNAEAGKSKVRSCQICHGAEGVSTNPAYPILAGQHAKYLVKQLKAFRNGTRKDPIMNGMSASLSDQEMEDIAAFFEGKHLGALGLR</sequence>
<evidence type="ECO:0000259" key="6">
    <source>
        <dbReference type="PROSITE" id="PS51007"/>
    </source>
</evidence>
<dbReference type="PANTHER" id="PTHR33751:SF9">
    <property type="entry name" value="CYTOCHROME C4"/>
    <property type="match status" value="1"/>
</dbReference>
<dbReference type="SUPFAM" id="SSF46626">
    <property type="entry name" value="Cytochrome c"/>
    <property type="match status" value="1"/>
</dbReference>
<protein>
    <submittedName>
        <fullName evidence="7">Cytochrome c4</fullName>
    </submittedName>
</protein>
<dbReference type="PANTHER" id="PTHR33751">
    <property type="entry name" value="CBB3-TYPE CYTOCHROME C OXIDASE SUBUNIT FIXP"/>
    <property type="match status" value="1"/>
</dbReference>
<dbReference type="InterPro" id="IPR050597">
    <property type="entry name" value="Cytochrome_c_Oxidase_Subunit"/>
</dbReference>
<evidence type="ECO:0000256" key="3">
    <source>
        <dbReference type="ARBA" id="ARBA00022723"/>
    </source>
</evidence>
<organism evidence="7">
    <name type="scientific">hydrothermal vent metagenome</name>
    <dbReference type="NCBI Taxonomy" id="652676"/>
    <lineage>
        <taxon>unclassified sequences</taxon>
        <taxon>metagenomes</taxon>
        <taxon>ecological metagenomes</taxon>
    </lineage>
</organism>
<dbReference type="InterPro" id="IPR036909">
    <property type="entry name" value="Cyt_c-like_dom_sf"/>
</dbReference>
<keyword evidence="3" id="KW-0479">Metal-binding</keyword>
<dbReference type="Pfam" id="PF00034">
    <property type="entry name" value="Cytochrom_C"/>
    <property type="match status" value="1"/>
</dbReference>
<evidence type="ECO:0000256" key="1">
    <source>
        <dbReference type="ARBA" id="ARBA00022448"/>
    </source>
</evidence>
<keyword evidence="2" id="KW-0349">Heme</keyword>
<dbReference type="Gene3D" id="1.10.760.10">
    <property type="entry name" value="Cytochrome c-like domain"/>
    <property type="match status" value="1"/>
</dbReference>
<evidence type="ECO:0000313" key="7">
    <source>
        <dbReference type="EMBL" id="VAW98391.1"/>
    </source>
</evidence>
<dbReference type="GO" id="GO:0046872">
    <property type="term" value="F:metal ion binding"/>
    <property type="evidence" value="ECO:0007669"/>
    <property type="project" value="UniProtKB-KW"/>
</dbReference>
<proteinExistence type="predicted"/>
<evidence type="ECO:0000256" key="5">
    <source>
        <dbReference type="ARBA" id="ARBA00023004"/>
    </source>
</evidence>
<evidence type="ECO:0000256" key="2">
    <source>
        <dbReference type="ARBA" id="ARBA00022617"/>
    </source>
</evidence>
<accession>A0A3B1A2T0</accession>
<reference evidence="7" key="1">
    <citation type="submission" date="2018-06" db="EMBL/GenBank/DDBJ databases">
        <authorList>
            <person name="Zhirakovskaya E."/>
        </authorList>
    </citation>
    <scope>NUCLEOTIDE SEQUENCE</scope>
</reference>
<gene>
    <name evidence="7" type="ORF">MNBD_GAMMA20-901</name>
</gene>
<evidence type="ECO:0000256" key="4">
    <source>
        <dbReference type="ARBA" id="ARBA00022982"/>
    </source>
</evidence>
<dbReference type="GO" id="GO:0020037">
    <property type="term" value="F:heme binding"/>
    <property type="evidence" value="ECO:0007669"/>
    <property type="project" value="InterPro"/>
</dbReference>
<dbReference type="PROSITE" id="PS51007">
    <property type="entry name" value="CYTC"/>
    <property type="match status" value="1"/>
</dbReference>
<dbReference type="AlphaFoldDB" id="A0A3B1A2T0"/>
<feature type="domain" description="Cytochrome c" evidence="6">
    <location>
        <begin position="30"/>
        <end position="108"/>
    </location>
</feature>
<keyword evidence="5" id="KW-0408">Iron</keyword>